<gene>
    <name evidence="2" type="ORF">GCM10023333_35560</name>
</gene>
<dbReference type="RefSeq" id="WP_345336814.1">
    <property type="nucleotide sequence ID" value="NZ_BAABJZ010000100.1"/>
</dbReference>
<protein>
    <submittedName>
        <fullName evidence="2">Uncharacterized protein</fullName>
    </submittedName>
</protein>
<reference evidence="3" key="1">
    <citation type="journal article" date="2019" name="Int. J. Syst. Evol. Microbiol.">
        <title>The Global Catalogue of Microorganisms (GCM) 10K type strain sequencing project: providing services to taxonomists for standard genome sequencing and annotation.</title>
        <authorList>
            <consortium name="The Broad Institute Genomics Platform"/>
            <consortium name="The Broad Institute Genome Sequencing Center for Infectious Disease"/>
            <person name="Wu L."/>
            <person name="Ma J."/>
        </authorList>
    </citation>
    <scope>NUCLEOTIDE SEQUENCE [LARGE SCALE GENOMIC DNA]</scope>
    <source>
        <strain evidence="3">JCM 18401</strain>
    </source>
</reference>
<feature type="chain" id="PRO_5046414940" evidence="1">
    <location>
        <begin position="26"/>
        <end position="138"/>
    </location>
</feature>
<dbReference type="Proteomes" id="UP001499988">
    <property type="component" value="Unassembled WGS sequence"/>
</dbReference>
<organism evidence="2 3">
    <name type="scientific">Ferrimonas pelagia</name>
    <dbReference type="NCBI Taxonomy" id="1177826"/>
    <lineage>
        <taxon>Bacteria</taxon>
        <taxon>Pseudomonadati</taxon>
        <taxon>Pseudomonadota</taxon>
        <taxon>Gammaproteobacteria</taxon>
        <taxon>Alteromonadales</taxon>
        <taxon>Ferrimonadaceae</taxon>
        <taxon>Ferrimonas</taxon>
    </lineage>
</organism>
<name>A0ABP9FD06_9GAMM</name>
<feature type="signal peptide" evidence="1">
    <location>
        <begin position="1"/>
        <end position="25"/>
    </location>
</feature>
<evidence type="ECO:0000313" key="2">
    <source>
        <dbReference type="EMBL" id="GAA4898915.1"/>
    </source>
</evidence>
<comment type="caution">
    <text evidence="2">The sequence shown here is derived from an EMBL/GenBank/DDBJ whole genome shotgun (WGS) entry which is preliminary data.</text>
</comment>
<evidence type="ECO:0000313" key="3">
    <source>
        <dbReference type="Proteomes" id="UP001499988"/>
    </source>
</evidence>
<sequence>MLKRWLCTATLWVCLAGCGIGNVPADPASPGNGRSVSAQGQPALLLTPDATAYAELSEAIARLMEMNQVMLAEDAFTETSVLTLERKAHTDPQGRPLMGRSLEKPVTVELQRLAGECVIVHLATGQRIALPSVRCQAR</sequence>
<keyword evidence="3" id="KW-1185">Reference proteome</keyword>
<keyword evidence="1" id="KW-0732">Signal</keyword>
<accession>A0ABP9FD06</accession>
<evidence type="ECO:0000256" key="1">
    <source>
        <dbReference type="SAM" id="SignalP"/>
    </source>
</evidence>
<dbReference type="EMBL" id="BAABJZ010000100">
    <property type="protein sequence ID" value="GAA4898915.1"/>
    <property type="molecule type" value="Genomic_DNA"/>
</dbReference>
<proteinExistence type="predicted"/>